<dbReference type="RefSeq" id="WP_111315482.1">
    <property type="nucleotide sequence ID" value="NZ_CP063113.1"/>
</dbReference>
<accession>A0A369Z4L8</accession>
<evidence type="ECO:0000313" key="1">
    <source>
        <dbReference type="EMBL" id="RDE91398.1"/>
    </source>
</evidence>
<comment type="caution">
    <text evidence="1">The sequence shown here is derived from an EMBL/GenBank/DDBJ whole genome shotgun (WGS) entry which is preliminary data.</text>
</comment>
<dbReference type="InterPro" id="IPR012902">
    <property type="entry name" value="N_methyl_site"/>
</dbReference>
<name>A0A369Z4L8_HAEPA</name>
<organism evidence="1 2">
    <name type="scientific">Haemophilus parainfluenzae</name>
    <dbReference type="NCBI Taxonomy" id="729"/>
    <lineage>
        <taxon>Bacteria</taxon>
        <taxon>Pseudomonadati</taxon>
        <taxon>Pseudomonadota</taxon>
        <taxon>Gammaproteobacteria</taxon>
        <taxon>Pasteurellales</taxon>
        <taxon>Pasteurellaceae</taxon>
        <taxon>Haemophilus</taxon>
    </lineage>
</organism>
<dbReference type="AlphaFoldDB" id="A0A369Z4L8"/>
<reference evidence="1 2" key="1">
    <citation type="submission" date="2018-05" db="EMBL/GenBank/DDBJ databases">
        <title>Draft Genome Sequences for a Diverse set of 7 Haemophilus Species.</title>
        <authorList>
            <person name="Nichols M."/>
            <person name="Topaz N."/>
            <person name="Wang X."/>
            <person name="Wang X."/>
            <person name="Boxrud D."/>
        </authorList>
    </citation>
    <scope>NUCLEOTIDE SEQUENCE [LARGE SCALE GENOMIC DNA]</scope>
    <source>
        <strain evidence="1 2">C2008001710</strain>
    </source>
</reference>
<evidence type="ECO:0000313" key="2">
    <source>
        <dbReference type="Proteomes" id="UP000253910"/>
    </source>
</evidence>
<sequence>MYKGITLLETLIVLFILSLTLAFALPKWQKNDPKYFLEKEQQRLYFFLRNIQARAENSSAIWFILANQDRANQRWCITAQVKSDLFCDCFHPQNCPKNLYAHFYYPYFEGKTMLLGPKLYPSEVAVKFNGARNTMETNCFMLQAEEHRTLFSFFNVGSIKLKSDQAASACTR</sequence>
<dbReference type="SUPFAM" id="SSF54523">
    <property type="entry name" value="Pili subunits"/>
    <property type="match status" value="1"/>
</dbReference>
<proteinExistence type="predicted"/>
<dbReference type="PROSITE" id="PS00409">
    <property type="entry name" value="PROKAR_NTER_METHYL"/>
    <property type="match status" value="1"/>
</dbReference>
<gene>
    <name evidence="1" type="ORF">DPV87_05880</name>
</gene>
<dbReference type="EMBL" id="QEPW01000008">
    <property type="protein sequence ID" value="RDE91398.1"/>
    <property type="molecule type" value="Genomic_DNA"/>
</dbReference>
<dbReference type="InterPro" id="IPR045584">
    <property type="entry name" value="Pilin-like"/>
</dbReference>
<dbReference type="Proteomes" id="UP000253910">
    <property type="component" value="Unassembled WGS sequence"/>
</dbReference>
<protein>
    <submittedName>
        <fullName evidence="1">Prepilin-type cleavage/methylation domain-containing protein</fullName>
    </submittedName>
</protein>